<name>A0A0C9SKJ8_PLICR</name>
<keyword evidence="3" id="KW-1185">Reference proteome</keyword>
<feature type="region of interest" description="Disordered" evidence="1">
    <location>
        <begin position="1"/>
        <end position="26"/>
    </location>
</feature>
<evidence type="ECO:0000313" key="3">
    <source>
        <dbReference type="Proteomes" id="UP000053263"/>
    </source>
</evidence>
<feature type="region of interest" description="Disordered" evidence="1">
    <location>
        <begin position="121"/>
        <end position="172"/>
    </location>
</feature>
<evidence type="ECO:0000256" key="1">
    <source>
        <dbReference type="SAM" id="MobiDB-lite"/>
    </source>
</evidence>
<proteinExistence type="predicted"/>
<reference evidence="2 3" key="1">
    <citation type="submission" date="2014-06" db="EMBL/GenBank/DDBJ databases">
        <title>Evolutionary Origins and Diversification of the Mycorrhizal Mutualists.</title>
        <authorList>
            <consortium name="DOE Joint Genome Institute"/>
            <consortium name="Mycorrhizal Genomics Consortium"/>
            <person name="Kohler A."/>
            <person name="Kuo A."/>
            <person name="Nagy L.G."/>
            <person name="Floudas D."/>
            <person name="Copeland A."/>
            <person name="Barry K.W."/>
            <person name="Cichocki N."/>
            <person name="Veneault-Fourrey C."/>
            <person name="LaButti K."/>
            <person name="Lindquist E.A."/>
            <person name="Lipzen A."/>
            <person name="Lundell T."/>
            <person name="Morin E."/>
            <person name="Murat C."/>
            <person name="Riley R."/>
            <person name="Ohm R."/>
            <person name="Sun H."/>
            <person name="Tunlid A."/>
            <person name="Henrissat B."/>
            <person name="Grigoriev I.V."/>
            <person name="Hibbett D.S."/>
            <person name="Martin F."/>
        </authorList>
    </citation>
    <scope>NUCLEOTIDE SEQUENCE [LARGE SCALE GENOMIC DNA]</scope>
    <source>
        <strain evidence="2 3">FD-325 SS-3</strain>
    </source>
</reference>
<sequence>MRQRHETPAGVSPPSLPPCSMRGTALSTPPRACRLACAVSPRARDDDDGTRYQPVSRLRRFTHRPRLPFCRLRGPAQIATLSTRLWACRLARACKTTTTERDAGWRLVLITLHAATASSPAALLRDRPGQPPIPRMHARRRRNETPAGVSPSSLHPPRSRLVSSGLPPSALDHGRIVSRADLTRQRQNGTPAGASFPSIPVPPTTYTPICFFLGFFAYAYTIHVAARVQFCGCPNKPGDHPRLSETI</sequence>
<accession>A0A0C9SKJ8</accession>
<dbReference type="Proteomes" id="UP000053263">
    <property type="component" value="Unassembled WGS sequence"/>
</dbReference>
<evidence type="ECO:0000313" key="2">
    <source>
        <dbReference type="EMBL" id="KII83861.1"/>
    </source>
</evidence>
<organism evidence="2 3">
    <name type="scientific">Plicaturopsis crispa FD-325 SS-3</name>
    <dbReference type="NCBI Taxonomy" id="944288"/>
    <lineage>
        <taxon>Eukaryota</taxon>
        <taxon>Fungi</taxon>
        <taxon>Dikarya</taxon>
        <taxon>Basidiomycota</taxon>
        <taxon>Agaricomycotina</taxon>
        <taxon>Agaricomycetes</taxon>
        <taxon>Agaricomycetidae</taxon>
        <taxon>Amylocorticiales</taxon>
        <taxon>Amylocorticiaceae</taxon>
        <taxon>Plicatura</taxon>
        <taxon>Plicaturopsis crispa</taxon>
    </lineage>
</organism>
<dbReference type="AlphaFoldDB" id="A0A0C9SKJ8"/>
<dbReference type="HOGENOM" id="CLU_1124933_0_0_1"/>
<gene>
    <name evidence="2" type="ORF">PLICRDRAFT_180191</name>
</gene>
<dbReference type="EMBL" id="KN832574">
    <property type="protein sequence ID" value="KII83861.1"/>
    <property type="molecule type" value="Genomic_DNA"/>
</dbReference>
<protein>
    <submittedName>
        <fullName evidence="2">Uncharacterized protein</fullName>
    </submittedName>
</protein>
<feature type="compositionally biased region" description="Low complexity" evidence="1">
    <location>
        <begin position="149"/>
        <end position="164"/>
    </location>
</feature>